<name>A0A3N4JR29_9PEZI</name>
<accession>A0A3N4JR29</accession>
<evidence type="ECO:0000259" key="1">
    <source>
        <dbReference type="Pfam" id="PF03184"/>
    </source>
</evidence>
<gene>
    <name evidence="2" type="ORF">L873DRAFT_1679090</name>
</gene>
<evidence type="ECO:0000313" key="3">
    <source>
        <dbReference type="Proteomes" id="UP000276215"/>
    </source>
</evidence>
<dbReference type="AlphaFoldDB" id="A0A3N4JR29"/>
<dbReference type="STRING" id="1336337.A0A3N4JR29"/>
<sequence length="90" mass="10395">LPENYKGPVLPTLTNIIFIYLPPNTTSRLQPLDQAIIPSFKYAYYQQYTNFMVRYFNANNQVLLKLNILSTIHLMAEAWEAIPTSTIQNS</sequence>
<dbReference type="Pfam" id="PF03184">
    <property type="entry name" value="DDE_1"/>
    <property type="match status" value="1"/>
</dbReference>
<dbReference type="InterPro" id="IPR004875">
    <property type="entry name" value="DDE_SF_endonuclease_dom"/>
</dbReference>
<dbReference type="EMBL" id="ML120377">
    <property type="protein sequence ID" value="RPB00784.1"/>
    <property type="molecule type" value="Genomic_DNA"/>
</dbReference>
<dbReference type="OrthoDB" id="3853970at2759"/>
<feature type="non-terminal residue" evidence="2">
    <location>
        <position position="1"/>
    </location>
</feature>
<keyword evidence="3" id="KW-1185">Reference proteome</keyword>
<evidence type="ECO:0000313" key="2">
    <source>
        <dbReference type="EMBL" id="RPB00784.1"/>
    </source>
</evidence>
<dbReference type="Proteomes" id="UP000276215">
    <property type="component" value="Unassembled WGS sequence"/>
</dbReference>
<dbReference type="GO" id="GO:0003676">
    <property type="term" value="F:nucleic acid binding"/>
    <property type="evidence" value="ECO:0007669"/>
    <property type="project" value="InterPro"/>
</dbReference>
<protein>
    <submittedName>
        <fullName evidence="2">CENP-B protein</fullName>
    </submittedName>
</protein>
<organism evidence="2 3">
    <name type="scientific">Choiromyces venosus 120613-1</name>
    <dbReference type="NCBI Taxonomy" id="1336337"/>
    <lineage>
        <taxon>Eukaryota</taxon>
        <taxon>Fungi</taxon>
        <taxon>Dikarya</taxon>
        <taxon>Ascomycota</taxon>
        <taxon>Pezizomycotina</taxon>
        <taxon>Pezizomycetes</taxon>
        <taxon>Pezizales</taxon>
        <taxon>Tuberaceae</taxon>
        <taxon>Choiromyces</taxon>
    </lineage>
</organism>
<reference evidence="2 3" key="1">
    <citation type="journal article" date="2018" name="Nat. Ecol. Evol.">
        <title>Pezizomycetes genomes reveal the molecular basis of ectomycorrhizal truffle lifestyle.</title>
        <authorList>
            <person name="Murat C."/>
            <person name="Payen T."/>
            <person name="Noel B."/>
            <person name="Kuo A."/>
            <person name="Morin E."/>
            <person name="Chen J."/>
            <person name="Kohler A."/>
            <person name="Krizsan K."/>
            <person name="Balestrini R."/>
            <person name="Da Silva C."/>
            <person name="Montanini B."/>
            <person name="Hainaut M."/>
            <person name="Levati E."/>
            <person name="Barry K.W."/>
            <person name="Belfiori B."/>
            <person name="Cichocki N."/>
            <person name="Clum A."/>
            <person name="Dockter R.B."/>
            <person name="Fauchery L."/>
            <person name="Guy J."/>
            <person name="Iotti M."/>
            <person name="Le Tacon F."/>
            <person name="Lindquist E.A."/>
            <person name="Lipzen A."/>
            <person name="Malagnac F."/>
            <person name="Mello A."/>
            <person name="Molinier V."/>
            <person name="Miyauchi S."/>
            <person name="Poulain J."/>
            <person name="Riccioni C."/>
            <person name="Rubini A."/>
            <person name="Sitrit Y."/>
            <person name="Splivallo R."/>
            <person name="Traeger S."/>
            <person name="Wang M."/>
            <person name="Zifcakova L."/>
            <person name="Wipf D."/>
            <person name="Zambonelli A."/>
            <person name="Paolocci F."/>
            <person name="Nowrousian M."/>
            <person name="Ottonello S."/>
            <person name="Baldrian P."/>
            <person name="Spatafora J.W."/>
            <person name="Henrissat B."/>
            <person name="Nagy L.G."/>
            <person name="Aury J.M."/>
            <person name="Wincker P."/>
            <person name="Grigoriev I.V."/>
            <person name="Bonfante P."/>
            <person name="Martin F.M."/>
        </authorList>
    </citation>
    <scope>NUCLEOTIDE SEQUENCE [LARGE SCALE GENOMIC DNA]</scope>
    <source>
        <strain evidence="2 3">120613-1</strain>
    </source>
</reference>
<proteinExistence type="predicted"/>
<feature type="domain" description="DDE-1" evidence="1">
    <location>
        <begin position="13"/>
        <end position="89"/>
    </location>
</feature>